<evidence type="ECO:0000313" key="1">
    <source>
        <dbReference type="EMBL" id="KAJ4158505.1"/>
    </source>
</evidence>
<dbReference type="KEGG" id="amus:LMH87_009028"/>
<reference evidence="1" key="1">
    <citation type="journal article" date="2023" name="Access Microbiol">
        <title>De-novo genome assembly for Akanthomyces muscarius, a biocontrol agent of insect agricultural pests.</title>
        <authorList>
            <person name="Erdos Z."/>
            <person name="Studholme D.J."/>
            <person name="Raymond B."/>
            <person name="Sharma M."/>
        </authorList>
    </citation>
    <scope>NUCLEOTIDE SEQUENCE</scope>
    <source>
        <strain evidence="1">Ve6</strain>
    </source>
</reference>
<dbReference type="Proteomes" id="UP001144673">
    <property type="component" value="Unassembled WGS sequence"/>
</dbReference>
<evidence type="ECO:0000313" key="2">
    <source>
        <dbReference type="Proteomes" id="UP001144673"/>
    </source>
</evidence>
<dbReference type="AlphaFoldDB" id="A0A9W8QKW6"/>
<gene>
    <name evidence="1" type="ORF">LMH87_009028</name>
</gene>
<dbReference type="GeneID" id="80896187"/>
<accession>A0A9W8QKW6</accession>
<protein>
    <submittedName>
        <fullName evidence="1">Uncharacterized protein</fullName>
    </submittedName>
</protein>
<sequence length="76" mass="8260">MQAKKANVNYSKRSHCACANVRRVIPNLAPVCRPTVHIIHTGIIIAVCSTNLPDLTLPGPEPARRLRPSPGPGYLH</sequence>
<keyword evidence="2" id="KW-1185">Reference proteome</keyword>
<name>A0A9W8QKW6_AKAMU</name>
<proteinExistence type="predicted"/>
<comment type="caution">
    <text evidence="1">The sequence shown here is derived from an EMBL/GenBank/DDBJ whole genome shotgun (WGS) entry which is preliminary data.</text>
</comment>
<dbReference type="EMBL" id="JAJHUN010000006">
    <property type="protein sequence ID" value="KAJ4158505.1"/>
    <property type="molecule type" value="Genomic_DNA"/>
</dbReference>
<dbReference type="RefSeq" id="XP_056056872.1">
    <property type="nucleotide sequence ID" value="XM_056202294.1"/>
</dbReference>
<organism evidence="1 2">
    <name type="scientific">Akanthomyces muscarius</name>
    <name type="common">Entomopathogenic fungus</name>
    <name type="synonym">Lecanicillium muscarium</name>
    <dbReference type="NCBI Taxonomy" id="2231603"/>
    <lineage>
        <taxon>Eukaryota</taxon>
        <taxon>Fungi</taxon>
        <taxon>Dikarya</taxon>
        <taxon>Ascomycota</taxon>
        <taxon>Pezizomycotina</taxon>
        <taxon>Sordariomycetes</taxon>
        <taxon>Hypocreomycetidae</taxon>
        <taxon>Hypocreales</taxon>
        <taxon>Cordycipitaceae</taxon>
        <taxon>Akanthomyces</taxon>
    </lineage>
</organism>